<dbReference type="RefSeq" id="WP_131912050.1">
    <property type="nucleotide sequence ID" value="NZ_OU594967.1"/>
</dbReference>
<comment type="caution">
    <text evidence="1">The sequence shown here is derived from an EMBL/GenBank/DDBJ whole genome shotgun (WGS) entry which is preliminary data.</text>
</comment>
<dbReference type="Proteomes" id="UP000295565">
    <property type="component" value="Unassembled WGS sequence"/>
</dbReference>
<reference evidence="1 2" key="1">
    <citation type="submission" date="2019-03" db="EMBL/GenBank/DDBJ databases">
        <title>Genomic Encyclopedia of Type Strains, Phase IV (KMG-IV): sequencing the most valuable type-strain genomes for metagenomic binning, comparative biology and taxonomic classification.</title>
        <authorList>
            <person name="Goeker M."/>
        </authorList>
    </citation>
    <scope>NUCLEOTIDE SEQUENCE [LARGE SCALE GENOMIC DNA]</scope>
    <source>
        <strain evidence="1 2">DSM 18577</strain>
    </source>
</reference>
<protein>
    <submittedName>
        <fullName evidence="1">Uncharacterized protein</fullName>
    </submittedName>
</protein>
<name>A0A4R1K574_9GAMM</name>
<dbReference type="AlphaFoldDB" id="A0A4R1K574"/>
<keyword evidence="2" id="KW-1185">Reference proteome</keyword>
<proteinExistence type="predicted"/>
<dbReference type="Pfam" id="PF22098">
    <property type="entry name" value="DUF6942"/>
    <property type="match status" value="1"/>
</dbReference>
<gene>
    <name evidence="1" type="ORF">EV690_1265</name>
</gene>
<evidence type="ECO:0000313" key="2">
    <source>
        <dbReference type="Proteomes" id="UP000295565"/>
    </source>
</evidence>
<accession>A0A4R1K574</accession>
<dbReference type="InterPro" id="IPR054222">
    <property type="entry name" value="DUF6942"/>
</dbReference>
<sequence length="160" mass="18890">MTKIELCQQDKPSSINDDYIGSSQPEIVMYLKGHYPKLPAPTTQSWLNEFIALNGNNWRKILVIFAKLACDDDNWRDYLYSGQLLRENQCNFTDCLYPSGKVHLLCGKQNWERFGWHDDLNLPGQLWHDHQVLLPYPDYRQFPNQLITQVRQKMEPFITD</sequence>
<dbReference type="EMBL" id="SMGD01000011">
    <property type="protein sequence ID" value="TCK59097.1"/>
    <property type="molecule type" value="Genomic_DNA"/>
</dbReference>
<organism evidence="1 2">
    <name type="scientific">Celerinatantimonas diazotrophica</name>
    <dbReference type="NCBI Taxonomy" id="412034"/>
    <lineage>
        <taxon>Bacteria</taxon>
        <taxon>Pseudomonadati</taxon>
        <taxon>Pseudomonadota</taxon>
        <taxon>Gammaproteobacteria</taxon>
        <taxon>Celerinatantimonadaceae</taxon>
        <taxon>Celerinatantimonas</taxon>
    </lineage>
</organism>
<evidence type="ECO:0000313" key="1">
    <source>
        <dbReference type="EMBL" id="TCK59097.1"/>
    </source>
</evidence>
<dbReference type="OrthoDB" id="6077837at2"/>